<dbReference type="Proteomes" id="UP000187203">
    <property type="component" value="Unassembled WGS sequence"/>
</dbReference>
<accession>A0A1R3GWM0</accession>
<proteinExistence type="predicted"/>
<protein>
    <submittedName>
        <fullName evidence="1">Uncharacterized protein</fullName>
    </submittedName>
</protein>
<dbReference type="EMBL" id="AWUE01021376">
    <property type="protein sequence ID" value="OMO62525.1"/>
    <property type="molecule type" value="Genomic_DNA"/>
</dbReference>
<sequence>MAESIMQTIPGGLIISLPWLNIALCLGTSEEYYDLGFAWDFGRDLGPWLWCWMAIYT</sequence>
<evidence type="ECO:0000313" key="2">
    <source>
        <dbReference type="Proteomes" id="UP000187203"/>
    </source>
</evidence>
<name>A0A1R3GWM0_9ROSI</name>
<gene>
    <name evidence="1" type="ORF">COLO4_33041</name>
</gene>
<evidence type="ECO:0000313" key="1">
    <source>
        <dbReference type="EMBL" id="OMO62525.1"/>
    </source>
</evidence>
<dbReference type="AlphaFoldDB" id="A0A1R3GWM0"/>
<organism evidence="1 2">
    <name type="scientific">Corchorus olitorius</name>
    <dbReference type="NCBI Taxonomy" id="93759"/>
    <lineage>
        <taxon>Eukaryota</taxon>
        <taxon>Viridiplantae</taxon>
        <taxon>Streptophyta</taxon>
        <taxon>Embryophyta</taxon>
        <taxon>Tracheophyta</taxon>
        <taxon>Spermatophyta</taxon>
        <taxon>Magnoliopsida</taxon>
        <taxon>eudicotyledons</taxon>
        <taxon>Gunneridae</taxon>
        <taxon>Pentapetalae</taxon>
        <taxon>rosids</taxon>
        <taxon>malvids</taxon>
        <taxon>Malvales</taxon>
        <taxon>Malvaceae</taxon>
        <taxon>Grewioideae</taxon>
        <taxon>Apeibeae</taxon>
        <taxon>Corchorus</taxon>
    </lineage>
</organism>
<comment type="caution">
    <text evidence="1">The sequence shown here is derived from an EMBL/GenBank/DDBJ whole genome shotgun (WGS) entry which is preliminary data.</text>
</comment>
<reference evidence="2" key="1">
    <citation type="submission" date="2013-09" db="EMBL/GenBank/DDBJ databases">
        <title>Corchorus olitorius genome sequencing.</title>
        <authorList>
            <person name="Alam M."/>
            <person name="Haque M.S."/>
            <person name="Islam M.S."/>
            <person name="Emdad E.M."/>
            <person name="Islam M.M."/>
            <person name="Ahmed B."/>
            <person name="Halim A."/>
            <person name="Hossen Q.M.M."/>
            <person name="Hossain M.Z."/>
            <person name="Ahmed R."/>
            <person name="Khan M.M."/>
            <person name="Islam R."/>
            <person name="Rashid M.M."/>
            <person name="Khan S.A."/>
            <person name="Rahman M.S."/>
            <person name="Alam M."/>
            <person name="Yahiya A.S."/>
            <person name="Khan M.S."/>
            <person name="Azam M.S."/>
            <person name="Haque T."/>
            <person name="Lashkar M.Z.H."/>
            <person name="Akhand A.I."/>
            <person name="Morshed G."/>
            <person name="Roy S."/>
            <person name="Uddin K.S."/>
            <person name="Rabeya T."/>
            <person name="Hossain A.S."/>
            <person name="Chowdhury A."/>
            <person name="Snigdha A.R."/>
            <person name="Mortoza M.S."/>
            <person name="Matin S.A."/>
            <person name="Hoque S.M.E."/>
            <person name="Islam M.K."/>
            <person name="Roy D.K."/>
            <person name="Haider R."/>
            <person name="Moosa M.M."/>
            <person name="Elias S.M."/>
            <person name="Hasan A.M."/>
            <person name="Jahan S."/>
            <person name="Shafiuddin M."/>
            <person name="Mahmood N."/>
            <person name="Shommy N.S."/>
        </authorList>
    </citation>
    <scope>NUCLEOTIDE SEQUENCE [LARGE SCALE GENOMIC DNA]</scope>
    <source>
        <strain evidence="2">cv. O-4</strain>
    </source>
</reference>
<keyword evidence="2" id="KW-1185">Reference proteome</keyword>